<name>A0A4Q7KFR9_9PSEU</name>
<evidence type="ECO:0000256" key="1">
    <source>
        <dbReference type="SAM" id="MobiDB-lite"/>
    </source>
</evidence>
<proteinExistence type="predicted"/>
<evidence type="ECO:0000313" key="2">
    <source>
        <dbReference type="EMBL" id="RZS30521.1"/>
    </source>
</evidence>
<dbReference type="RefSeq" id="WP_130348454.1">
    <property type="nucleotide sequence ID" value="NZ_SGWQ01000016.1"/>
</dbReference>
<organism evidence="2 3">
    <name type="scientific">Herbihabitans rhizosphaerae</name>
    <dbReference type="NCBI Taxonomy" id="1872711"/>
    <lineage>
        <taxon>Bacteria</taxon>
        <taxon>Bacillati</taxon>
        <taxon>Actinomycetota</taxon>
        <taxon>Actinomycetes</taxon>
        <taxon>Pseudonocardiales</taxon>
        <taxon>Pseudonocardiaceae</taxon>
        <taxon>Herbihabitans</taxon>
    </lineage>
</organism>
<keyword evidence="3" id="KW-1185">Reference proteome</keyword>
<feature type="region of interest" description="Disordered" evidence="1">
    <location>
        <begin position="66"/>
        <end position="90"/>
    </location>
</feature>
<gene>
    <name evidence="2" type="ORF">EV193_11641</name>
</gene>
<accession>A0A4Q7KFR9</accession>
<dbReference type="EMBL" id="SGWQ01000016">
    <property type="protein sequence ID" value="RZS30521.1"/>
    <property type="molecule type" value="Genomic_DNA"/>
</dbReference>
<evidence type="ECO:0000313" key="3">
    <source>
        <dbReference type="Proteomes" id="UP000294257"/>
    </source>
</evidence>
<dbReference type="Proteomes" id="UP000294257">
    <property type="component" value="Unassembled WGS sequence"/>
</dbReference>
<reference evidence="2 3" key="1">
    <citation type="submission" date="2019-02" db="EMBL/GenBank/DDBJ databases">
        <title>Genomic Encyclopedia of Type Strains, Phase IV (KMG-IV): sequencing the most valuable type-strain genomes for metagenomic binning, comparative biology and taxonomic classification.</title>
        <authorList>
            <person name="Goeker M."/>
        </authorList>
    </citation>
    <scope>NUCLEOTIDE SEQUENCE [LARGE SCALE GENOMIC DNA]</scope>
    <source>
        <strain evidence="2 3">DSM 101727</strain>
    </source>
</reference>
<comment type="caution">
    <text evidence="2">The sequence shown here is derived from an EMBL/GenBank/DDBJ whole genome shotgun (WGS) entry which is preliminary data.</text>
</comment>
<dbReference type="AlphaFoldDB" id="A0A4Q7KFR9"/>
<protein>
    <submittedName>
        <fullName evidence="2">Uncharacterized protein</fullName>
    </submittedName>
</protein>
<sequence length="90" mass="9996">MDGPDLPEADQPFTVEVYLHRWPSGAEKVELIEGALCFQGSFDQRDVEIAERAYPGRIVLLDESGSLEVHPNDGGPPRTSYQKLLDRRGG</sequence>
<dbReference type="OrthoDB" id="9799703at2"/>